<dbReference type="AlphaFoldDB" id="A0A9X1P6G1"/>
<proteinExistence type="predicted"/>
<evidence type="ECO:0000313" key="3">
    <source>
        <dbReference type="Proteomes" id="UP001139035"/>
    </source>
</evidence>
<dbReference type="EMBL" id="JAJUWU010000027">
    <property type="protein sequence ID" value="MCE7030679.1"/>
    <property type="molecule type" value="Genomic_DNA"/>
</dbReference>
<feature type="compositionally biased region" description="Low complexity" evidence="1">
    <location>
        <begin position="51"/>
        <end position="68"/>
    </location>
</feature>
<reference evidence="2" key="1">
    <citation type="submission" date="2022-01" db="EMBL/GenBank/DDBJ databases">
        <title>Jiella avicenniae sp. nov., a novel endophytic bacterium isolated from bark of Avicennia marina.</title>
        <authorList>
            <person name="Tuo L."/>
        </authorList>
    </citation>
    <scope>NUCLEOTIDE SEQUENCE</scope>
    <source>
        <strain evidence="2">CBK1P-4</strain>
    </source>
</reference>
<gene>
    <name evidence="2" type="ORF">LZD57_22050</name>
</gene>
<comment type="caution">
    <text evidence="2">The sequence shown here is derived from an EMBL/GenBank/DDBJ whole genome shotgun (WGS) entry which is preliminary data.</text>
</comment>
<evidence type="ECO:0000313" key="2">
    <source>
        <dbReference type="EMBL" id="MCE7030679.1"/>
    </source>
</evidence>
<sequence>MAEKKGFFRRIFSFGSDSEEARTPEKGQTPRPSDSEFGREGAPDPEVRPQAAASSVADAEAGAAPSDDGGIEPLEPRGEDASTATEPVGEAQKKTPSSGMKAR</sequence>
<accession>A0A9X1P6G1</accession>
<keyword evidence="3" id="KW-1185">Reference proteome</keyword>
<protein>
    <submittedName>
        <fullName evidence="2">Uncharacterized protein</fullName>
    </submittedName>
</protein>
<name>A0A9X1P6G1_9HYPH</name>
<feature type="region of interest" description="Disordered" evidence="1">
    <location>
        <begin position="1"/>
        <end position="103"/>
    </location>
</feature>
<dbReference type="Proteomes" id="UP001139035">
    <property type="component" value="Unassembled WGS sequence"/>
</dbReference>
<feature type="compositionally biased region" description="Polar residues" evidence="1">
    <location>
        <begin position="94"/>
        <end position="103"/>
    </location>
</feature>
<evidence type="ECO:0000256" key="1">
    <source>
        <dbReference type="SAM" id="MobiDB-lite"/>
    </source>
</evidence>
<feature type="compositionally biased region" description="Basic and acidic residues" evidence="1">
    <location>
        <begin position="33"/>
        <end position="47"/>
    </location>
</feature>
<dbReference type="RefSeq" id="WP_233721751.1">
    <property type="nucleotide sequence ID" value="NZ_JAJUWU010000027.1"/>
</dbReference>
<organism evidence="2 3">
    <name type="scientific">Jiella avicenniae</name>
    <dbReference type="NCBI Taxonomy" id="2907202"/>
    <lineage>
        <taxon>Bacteria</taxon>
        <taxon>Pseudomonadati</taxon>
        <taxon>Pseudomonadota</taxon>
        <taxon>Alphaproteobacteria</taxon>
        <taxon>Hyphomicrobiales</taxon>
        <taxon>Aurantimonadaceae</taxon>
        <taxon>Jiella</taxon>
    </lineage>
</organism>